<protein>
    <recommendedName>
        <fullName evidence="4">Small ribosomal subunit protein uS9c</fullName>
    </recommendedName>
    <alternativeName>
        <fullName evidence="5">30S ribosomal protein S9, chloroplastic</fullName>
    </alternativeName>
</protein>
<dbReference type="PROSITE" id="PS00360">
    <property type="entry name" value="RIBOSOMAL_S9"/>
    <property type="match status" value="1"/>
</dbReference>
<organism evidence="8 9">
    <name type="scientific">Chloropicon roscoffensis</name>
    <dbReference type="NCBI Taxonomy" id="1461544"/>
    <lineage>
        <taxon>Eukaryota</taxon>
        <taxon>Viridiplantae</taxon>
        <taxon>Chlorophyta</taxon>
        <taxon>Chloropicophyceae</taxon>
        <taxon>Chloropicales</taxon>
        <taxon>Chloropicaceae</taxon>
        <taxon>Chloropicon</taxon>
    </lineage>
</organism>
<keyword evidence="3 6" id="KW-0687">Ribonucleoprotein</keyword>
<gene>
    <name evidence="8" type="ORF">HKI87_01g00670</name>
</gene>
<evidence type="ECO:0000256" key="5">
    <source>
        <dbReference type="ARBA" id="ARBA00035437"/>
    </source>
</evidence>
<dbReference type="PANTHER" id="PTHR21569">
    <property type="entry name" value="RIBOSOMAL PROTEIN S9"/>
    <property type="match status" value="1"/>
</dbReference>
<dbReference type="FunFam" id="3.30.230.10:FF:000001">
    <property type="entry name" value="30S ribosomal protein S9"/>
    <property type="match status" value="1"/>
</dbReference>
<dbReference type="GO" id="GO:0003723">
    <property type="term" value="F:RNA binding"/>
    <property type="evidence" value="ECO:0007669"/>
    <property type="project" value="TreeGrafter"/>
</dbReference>
<dbReference type="Proteomes" id="UP001472866">
    <property type="component" value="Chromosome 01"/>
</dbReference>
<dbReference type="AlphaFoldDB" id="A0AAX4NX55"/>
<dbReference type="Gene3D" id="3.30.230.10">
    <property type="match status" value="1"/>
</dbReference>
<accession>A0AAX4NX55</accession>
<dbReference type="PANTHER" id="PTHR21569:SF1">
    <property type="entry name" value="SMALL RIBOSOMAL SUBUNIT PROTEIN US9M"/>
    <property type="match status" value="1"/>
</dbReference>
<feature type="compositionally biased region" description="Basic residues" evidence="7">
    <location>
        <begin position="194"/>
        <end position="209"/>
    </location>
</feature>
<name>A0AAX4NX55_9CHLO</name>
<evidence type="ECO:0000256" key="2">
    <source>
        <dbReference type="ARBA" id="ARBA00022980"/>
    </source>
</evidence>
<dbReference type="InterPro" id="IPR020568">
    <property type="entry name" value="Ribosomal_Su5_D2-typ_SF"/>
</dbReference>
<dbReference type="NCBIfam" id="NF001099">
    <property type="entry name" value="PRK00132.1"/>
    <property type="match status" value="1"/>
</dbReference>
<dbReference type="InterPro" id="IPR020574">
    <property type="entry name" value="Ribosomal_uS9_CS"/>
</dbReference>
<reference evidence="8 9" key="1">
    <citation type="submission" date="2024-03" db="EMBL/GenBank/DDBJ databases">
        <title>Complete genome sequence of the green alga Chloropicon roscoffensis RCC1871.</title>
        <authorList>
            <person name="Lemieux C."/>
            <person name="Pombert J.-F."/>
            <person name="Otis C."/>
            <person name="Turmel M."/>
        </authorList>
    </citation>
    <scope>NUCLEOTIDE SEQUENCE [LARGE SCALE GENOMIC DNA]</scope>
    <source>
        <strain evidence="8 9">RCC1871</strain>
    </source>
</reference>
<dbReference type="EMBL" id="CP151501">
    <property type="protein sequence ID" value="WZN58544.1"/>
    <property type="molecule type" value="Genomic_DNA"/>
</dbReference>
<comment type="similarity">
    <text evidence="1 6">Belongs to the universal ribosomal protein uS9 family.</text>
</comment>
<evidence type="ECO:0000256" key="3">
    <source>
        <dbReference type="ARBA" id="ARBA00023274"/>
    </source>
</evidence>
<evidence type="ECO:0000313" key="9">
    <source>
        <dbReference type="Proteomes" id="UP001472866"/>
    </source>
</evidence>
<evidence type="ECO:0000256" key="7">
    <source>
        <dbReference type="SAM" id="MobiDB-lite"/>
    </source>
</evidence>
<dbReference type="Pfam" id="PF00380">
    <property type="entry name" value="Ribosomal_S9"/>
    <property type="match status" value="1"/>
</dbReference>
<keyword evidence="2 6" id="KW-0689">Ribosomal protein</keyword>
<evidence type="ECO:0000313" key="8">
    <source>
        <dbReference type="EMBL" id="WZN58544.1"/>
    </source>
</evidence>
<feature type="region of interest" description="Disordered" evidence="7">
    <location>
        <begin position="190"/>
        <end position="209"/>
    </location>
</feature>
<dbReference type="InterPro" id="IPR014721">
    <property type="entry name" value="Ribsml_uS5_D2-typ_fold_subgr"/>
</dbReference>
<sequence length="209" mass="22402">MAALRALSARLASLAPAASGAERAAALGWSARGYTSPPRVPLVPEIMPSMEELLRGSGEDEDDAVRNVNAEVSILPRVVNKYGHSYGLGKRKAAVARAWLRPGEGKIEVNGVPASEYFATTTGGFKAAKPFAVTATSGQFDVLCKVKGGGTTGQAEAVSLAISRAIQHYDPPKRVALKVYNLLTRDNREVERKKPGKAKARKSFQWVKR</sequence>
<evidence type="ECO:0000256" key="4">
    <source>
        <dbReference type="ARBA" id="ARBA00035152"/>
    </source>
</evidence>
<dbReference type="HAMAP" id="MF_00532_B">
    <property type="entry name" value="Ribosomal_uS9_B"/>
    <property type="match status" value="1"/>
</dbReference>
<dbReference type="InterPro" id="IPR023035">
    <property type="entry name" value="Ribosomal_uS9_bac/plastid"/>
</dbReference>
<dbReference type="GO" id="GO:0006412">
    <property type="term" value="P:translation"/>
    <property type="evidence" value="ECO:0007669"/>
    <property type="project" value="InterPro"/>
</dbReference>
<dbReference type="GO" id="GO:0003735">
    <property type="term" value="F:structural constituent of ribosome"/>
    <property type="evidence" value="ECO:0007669"/>
    <property type="project" value="InterPro"/>
</dbReference>
<dbReference type="SUPFAM" id="SSF54211">
    <property type="entry name" value="Ribosomal protein S5 domain 2-like"/>
    <property type="match status" value="1"/>
</dbReference>
<dbReference type="GO" id="GO:0022627">
    <property type="term" value="C:cytosolic small ribosomal subunit"/>
    <property type="evidence" value="ECO:0007669"/>
    <property type="project" value="TreeGrafter"/>
</dbReference>
<evidence type="ECO:0000256" key="6">
    <source>
        <dbReference type="RuleBase" id="RU003815"/>
    </source>
</evidence>
<dbReference type="InterPro" id="IPR000754">
    <property type="entry name" value="Ribosomal_uS9"/>
</dbReference>
<evidence type="ECO:0000256" key="1">
    <source>
        <dbReference type="ARBA" id="ARBA00005251"/>
    </source>
</evidence>
<proteinExistence type="inferred from homology"/>
<keyword evidence="9" id="KW-1185">Reference proteome</keyword>